<gene>
    <name evidence="4" type="primary">dtdA</name>
    <name evidence="5" type="ORF">EYQ16_03800</name>
</gene>
<accession>A0A7C8DD77</accession>
<keyword evidence="2 4" id="KW-0378">Hydrolase</keyword>
<evidence type="ECO:0000256" key="4">
    <source>
        <dbReference type="HAMAP-Rule" id="MF_00562"/>
    </source>
</evidence>
<dbReference type="PIRSF" id="PIRSF016210">
    <property type="entry name" value="UCP016210"/>
    <property type="match status" value="1"/>
</dbReference>
<dbReference type="HAMAP" id="MF_00562">
    <property type="entry name" value="Deacylase_DtdA"/>
    <property type="match status" value="1"/>
</dbReference>
<dbReference type="GO" id="GO:0008270">
    <property type="term" value="F:zinc ion binding"/>
    <property type="evidence" value="ECO:0007669"/>
    <property type="project" value="UniProtKB-UniRule"/>
</dbReference>
<dbReference type="SUPFAM" id="SSF142535">
    <property type="entry name" value="AF0625-like"/>
    <property type="match status" value="1"/>
</dbReference>
<dbReference type="AlphaFoldDB" id="A0A7C8DD77"/>
<evidence type="ECO:0000256" key="2">
    <source>
        <dbReference type="ARBA" id="ARBA00022801"/>
    </source>
</evidence>
<dbReference type="PANTHER" id="PTHR34667">
    <property type="entry name" value="D-AMINOACYL-TRNA DEACYLASE"/>
    <property type="match status" value="1"/>
</dbReference>
<organism evidence="5 6">
    <name type="scientific">Marine Group III euryarchaeote</name>
    <dbReference type="NCBI Taxonomy" id="2173149"/>
    <lineage>
        <taxon>Archaea</taxon>
        <taxon>Methanobacteriati</taxon>
        <taxon>Thermoplasmatota</taxon>
        <taxon>Thermoplasmata</taxon>
        <taxon>Candidatus Thermoprofundales</taxon>
    </lineage>
</organism>
<dbReference type="Gene3D" id="3.40.50.10700">
    <property type="entry name" value="AF0625-like"/>
    <property type="match status" value="1"/>
</dbReference>
<comment type="cofactor">
    <cofactor evidence="4">
        <name>Zn(2+)</name>
        <dbReference type="ChEBI" id="CHEBI:29105"/>
    </cofactor>
    <text evidence="4">Binds 2 Zn(2+) ions per subunit.</text>
</comment>
<dbReference type="EC" id="3.1.1.96" evidence="4"/>
<name>A0A7C8DD77_9ARCH</name>
<comment type="similarity">
    <text evidence="4">Belongs to the DtdA deacylase family.</text>
</comment>
<dbReference type="Proteomes" id="UP000589516">
    <property type="component" value="Unassembled WGS sequence"/>
</dbReference>
<comment type="function">
    <text evidence="4">D-aminoacyl-tRNA deacylase with broad substrate specificity. By recycling D-aminoacyl-tRNA to D-amino acids and free tRNA molecules, this enzyme counteracts the toxicity associated with the formation of D-aminoacyl-tRNA entities in vivo.</text>
</comment>
<evidence type="ECO:0000256" key="1">
    <source>
        <dbReference type="ARBA" id="ARBA00022723"/>
    </source>
</evidence>
<evidence type="ECO:0000256" key="3">
    <source>
        <dbReference type="ARBA" id="ARBA00022833"/>
    </source>
</evidence>
<proteinExistence type="inferred from homology"/>
<dbReference type="EMBL" id="DUAV01000025">
    <property type="protein sequence ID" value="HIG63625.1"/>
    <property type="molecule type" value="Genomic_DNA"/>
</dbReference>
<dbReference type="PANTHER" id="PTHR34667:SF1">
    <property type="entry name" value="D-AMINOACYL-TRNA DEACYLASE"/>
    <property type="match status" value="1"/>
</dbReference>
<sequence length="281" mass="30495">MNLILASQADSAALNLRERLLELGNWREDGEFQGSPVWRLVNGSGSFCAPDTRMATLAELHLHAENIDHEWAAQFGENPECIAFLSRHKAASGRPSLTVHPVGNWGGADYGGTPGAVSGTAPSWMTGLLLAIARTAPAGYQACFEATHHGPLLETPAFFIEIGSDESRWELREPAEVLARALLALEPASGIALIGIGGGHYTPRFSDIALKREAVFGHMVPKYALEQLTPELLRSALERSGARAIYLHRKGMPKSAVTRWRDWAGENSIAIVSSKELPLRE</sequence>
<evidence type="ECO:0000313" key="6">
    <source>
        <dbReference type="Proteomes" id="UP000589516"/>
    </source>
</evidence>
<dbReference type="GO" id="GO:0019478">
    <property type="term" value="P:D-amino acid catabolic process"/>
    <property type="evidence" value="ECO:0007669"/>
    <property type="project" value="UniProtKB-UniRule"/>
</dbReference>
<comment type="subunit">
    <text evidence="4">Monomer.</text>
</comment>
<dbReference type="Gene3D" id="3.40.630.50">
    <property type="entry name" value="AF0625-like"/>
    <property type="match status" value="1"/>
</dbReference>
<evidence type="ECO:0000313" key="5">
    <source>
        <dbReference type="EMBL" id="HIG63625.1"/>
    </source>
</evidence>
<keyword evidence="1 4" id="KW-0479">Metal-binding</keyword>
<dbReference type="InterPro" id="IPR007508">
    <property type="entry name" value="DtdA"/>
</dbReference>
<reference evidence="6" key="1">
    <citation type="journal article" date="2019" name="bioRxiv">
        <title>Genome diversification in globally distributed novel marine Proteobacteria is linked to environmental adaptation.</title>
        <authorList>
            <person name="Zhou Z."/>
            <person name="Tran P.Q."/>
            <person name="Kieft K."/>
            <person name="Anantharaman K."/>
        </authorList>
    </citation>
    <scope>NUCLEOTIDE SEQUENCE [LARGE SCALE GENOMIC DNA]</scope>
</reference>
<keyword evidence="3 4" id="KW-0862">Zinc</keyword>
<dbReference type="GO" id="GO:0051499">
    <property type="term" value="F:D-aminoacyl-tRNA deacylase activity"/>
    <property type="evidence" value="ECO:0007669"/>
    <property type="project" value="UniProtKB-UniRule"/>
</dbReference>
<dbReference type="InterPro" id="IPR018033">
    <property type="entry name" value="Deacylase_DtdA_archaea"/>
</dbReference>
<protein>
    <recommendedName>
        <fullName evidence="4">D-aminoacyl-tRNA deacylase</fullName>
        <ecNumber evidence="4">3.1.1.96</ecNumber>
    </recommendedName>
</protein>
<comment type="catalytic activity">
    <reaction evidence="4">
        <text>glycyl-tRNA(Ala) + H2O = tRNA(Ala) + glycine + H(+)</text>
        <dbReference type="Rhea" id="RHEA:53744"/>
        <dbReference type="Rhea" id="RHEA-COMP:9657"/>
        <dbReference type="Rhea" id="RHEA-COMP:13640"/>
        <dbReference type="ChEBI" id="CHEBI:15377"/>
        <dbReference type="ChEBI" id="CHEBI:15378"/>
        <dbReference type="ChEBI" id="CHEBI:57305"/>
        <dbReference type="ChEBI" id="CHEBI:78442"/>
        <dbReference type="ChEBI" id="CHEBI:78522"/>
        <dbReference type="EC" id="3.1.1.96"/>
    </reaction>
</comment>
<comment type="catalytic activity">
    <reaction evidence="4">
        <text>a D-aminoacyl-tRNA + H2O = a tRNA + a D-alpha-amino acid + H(+)</text>
        <dbReference type="Rhea" id="RHEA:13953"/>
        <dbReference type="Rhea" id="RHEA-COMP:10123"/>
        <dbReference type="Rhea" id="RHEA-COMP:10124"/>
        <dbReference type="ChEBI" id="CHEBI:15377"/>
        <dbReference type="ChEBI" id="CHEBI:15378"/>
        <dbReference type="ChEBI" id="CHEBI:59871"/>
        <dbReference type="ChEBI" id="CHEBI:78442"/>
        <dbReference type="ChEBI" id="CHEBI:79333"/>
        <dbReference type="EC" id="3.1.1.96"/>
    </reaction>
</comment>
<comment type="caution">
    <text evidence="5">The sequence shown here is derived from an EMBL/GenBank/DDBJ whole genome shotgun (WGS) entry which is preliminary data.</text>
</comment>
<dbReference type="Pfam" id="PF04414">
    <property type="entry name" value="tRNA_deacylase"/>
    <property type="match status" value="1"/>
</dbReference>